<reference evidence="6" key="1">
    <citation type="journal article" date="2021" name="Microbiol. Resour. Announc.">
        <title>LGAAP: Leishmaniinae Genome Assembly and Annotation Pipeline.</title>
        <authorList>
            <person name="Almutairi H."/>
            <person name="Urbaniak M.D."/>
            <person name="Bates M.D."/>
            <person name="Jariyapan N."/>
            <person name="Kwakye-Nuako G."/>
            <person name="Thomaz-Soccol V."/>
            <person name="Al-Salem W.S."/>
            <person name="Dillon R.J."/>
            <person name="Bates P.A."/>
            <person name="Gatherer D."/>
        </authorList>
    </citation>
    <scope>NUCLEOTIDE SEQUENCE [LARGE SCALE GENOMIC DNA]</scope>
</reference>
<keyword evidence="6" id="KW-1185">Reference proteome</keyword>
<proteinExistence type="predicted"/>
<dbReference type="InterPro" id="IPR051876">
    <property type="entry name" value="ODA-DC/CCD"/>
</dbReference>
<dbReference type="GeneID" id="92363623"/>
<organism evidence="5 6">
    <name type="scientific">Leishmania orientalis</name>
    <dbReference type="NCBI Taxonomy" id="2249476"/>
    <lineage>
        <taxon>Eukaryota</taxon>
        <taxon>Discoba</taxon>
        <taxon>Euglenozoa</taxon>
        <taxon>Kinetoplastea</taxon>
        <taxon>Metakinetoplastina</taxon>
        <taxon>Trypanosomatida</taxon>
        <taxon>Trypanosomatidae</taxon>
        <taxon>Leishmaniinae</taxon>
        <taxon>Leishmania</taxon>
    </lineage>
</organism>
<gene>
    <name evidence="5" type="ORF">LSCM4_07812</name>
</gene>
<feature type="coiled-coil region" evidence="2">
    <location>
        <begin position="43"/>
        <end position="95"/>
    </location>
</feature>
<name>A0A836HJF1_9TRYP</name>
<evidence type="ECO:0000313" key="6">
    <source>
        <dbReference type="Proteomes" id="UP000674143"/>
    </source>
</evidence>
<reference evidence="6" key="2">
    <citation type="journal article" date="2021" name="Sci. Data">
        <title>Chromosome-scale genome sequencing, assembly and annotation of six genomes from subfamily Leishmaniinae.</title>
        <authorList>
            <person name="Almutairi H."/>
            <person name="Urbaniak M.D."/>
            <person name="Bates M.D."/>
            <person name="Jariyapan N."/>
            <person name="Kwakye-Nuako G."/>
            <person name="Thomaz Soccol V."/>
            <person name="Al-Salem W.S."/>
            <person name="Dillon R.J."/>
            <person name="Bates P.A."/>
            <person name="Gatherer D."/>
        </authorList>
    </citation>
    <scope>NUCLEOTIDE SEQUENCE [LARGE SCALE GENOMIC DNA]</scope>
</reference>
<protein>
    <recommendedName>
        <fullName evidence="4">ODAD1 central coiled coil region domain-containing protein</fullName>
    </recommendedName>
</protein>
<sequence>MMKGAAPQARTPRPPLSARSDPNSTTNITTRDGAAAAVAAMSETRVRRRLAQIEAQLRDADEDARRVRALQDQEIESLERDNKRLRERLEVIRMEECMSLADARALQEYTDHHRTAGAPAGSAESKLVGSATLKYQHAKAEVQKLRRECAQAERQLAEARGHLVDVRNRRKELKRRSVTAEMSAAARIAAADNYRALIHERLRSLEEQVAREQECFNRLVTEAKQVRSDVDALLVNQTSNDRIYRSRHDALLAKRREMAYLMEVCNVLCEERQHVVAQLTGLQARMAEESRQYETAFDELTGVQSESAKTKAANREQLEELRRIIAQTRAEREALEEENRCAKAAIQGQRRRTIRCRLNDVASAASTSQASLGCTAIVESSGVTVAGRAGVADGDGSEGLRTPDSVLSLDGSQQQIRMFEDYYRRLSAIVQSDAIEDVTGFMDAAADERYKSFDEMNAIQRDMAALEAEKAALMAQLSGGGGARAAALFFGAGGPEAPANVSEPLWQPFSPTSSLAALASADTLEDLASVTARVAAAKSGYPSASGTSTDGKQERAARMASLLDDLGATRDLVSEQEDEQEASAAVLAQVVALVNEVFCGLGCSTDELRALTGLEGVQQSTLLQCIAIIEQRASEYLIAYSLQQQRLQSQTSGVWPEAQAKAAVAASSVRNAARTLLRRSDLQPRAAKNAVAATLASQAMPRSTDVAAVMSTTDALATSISTSVEGLVDERPLSRAELKGIVESKRALQRR</sequence>
<dbReference type="Proteomes" id="UP000674143">
    <property type="component" value="Unassembled WGS sequence"/>
</dbReference>
<dbReference type="EMBL" id="JAFHLR010000006">
    <property type="protein sequence ID" value="KAG5487322.1"/>
    <property type="molecule type" value="Genomic_DNA"/>
</dbReference>
<feature type="coiled-coil region" evidence="2">
    <location>
        <begin position="128"/>
        <end position="176"/>
    </location>
</feature>
<feature type="compositionally biased region" description="Polar residues" evidence="3">
    <location>
        <begin position="20"/>
        <end position="30"/>
    </location>
</feature>
<keyword evidence="1 2" id="KW-0175">Coiled coil</keyword>
<evidence type="ECO:0000256" key="1">
    <source>
        <dbReference type="ARBA" id="ARBA00023054"/>
    </source>
</evidence>
<accession>A0A836HJF1</accession>
<evidence type="ECO:0000256" key="3">
    <source>
        <dbReference type="SAM" id="MobiDB-lite"/>
    </source>
</evidence>
<dbReference type="InterPro" id="IPR049258">
    <property type="entry name" value="ODAD1_CC"/>
</dbReference>
<feature type="region of interest" description="Disordered" evidence="3">
    <location>
        <begin position="1"/>
        <end position="36"/>
    </location>
</feature>
<dbReference type="AlphaFoldDB" id="A0A836HJF1"/>
<evidence type="ECO:0000256" key="2">
    <source>
        <dbReference type="SAM" id="Coils"/>
    </source>
</evidence>
<dbReference type="Pfam" id="PF21773">
    <property type="entry name" value="ODAD1_CC"/>
    <property type="match status" value="1"/>
</dbReference>
<dbReference type="PANTHER" id="PTHR21694:SF18">
    <property type="entry name" value="COILED-COIL DOMAIN-CONTAINING PROTEIN 63"/>
    <property type="match status" value="1"/>
</dbReference>
<comment type="caution">
    <text evidence="5">The sequence shown here is derived from an EMBL/GenBank/DDBJ whole genome shotgun (WGS) entry which is preliminary data.</text>
</comment>
<feature type="coiled-coil region" evidence="2">
    <location>
        <begin position="311"/>
        <end position="352"/>
    </location>
</feature>
<evidence type="ECO:0000259" key="4">
    <source>
        <dbReference type="Pfam" id="PF21773"/>
    </source>
</evidence>
<dbReference type="KEGG" id="loi:92363623"/>
<dbReference type="RefSeq" id="XP_067065819.1">
    <property type="nucleotide sequence ID" value="XM_067209689.1"/>
</dbReference>
<dbReference type="PANTHER" id="PTHR21694">
    <property type="entry name" value="COILED-COIL DOMAIN-CONTAINING PROTEIN 63"/>
    <property type="match status" value="1"/>
</dbReference>
<feature type="domain" description="ODAD1 central coiled coil region" evidence="4">
    <location>
        <begin position="201"/>
        <end position="340"/>
    </location>
</feature>
<evidence type="ECO:0000313" key="5">
    <source>
        <dbReference type="EMBL" id="KAG5487322.1"/>
    </source>
</evidence>